<reference evidence="1 2" key="1">
    <citation type="journal article" date="2020" name="Front. Microbiol.">
        <title>Single-cell genomics of novel Actinobacteria with the Wood-Ljungdahl pathway discovered in a serpentinizing system.</title>
        <authorList>
            <person name="Merino N."/>
            <person name="Kawai M."/>
            <person name="Boyd E.S."/>
            <person name="Colman D.R."/>
            <person name="McGlynn S.E."/>
            <person name="Nealson K.H."/>
            <person name="Kurokawa K."/>
            <person name="Hongoh Y."/>
        </authorList>
    </citation>
    <scope>NUCLEOTIDE SEQUENCE [LARGE SCALE GENOMIC DNA]</scope>
    <source>
        <strain evidence="1 2">S42</strain>
    </source>
</reference>
<name>A0A6V8PMZ8_9ACTN</name>
<proteinExistence type="predicted"/>
<comment type="caution">
    <text evidence="1">The sequence shown here is derived from an EMBL/GenBank/DDBJ whole genome shotgun (WGS) entry which is preliminary data.</text>
</comment>
<evidence type="ECO:0000313" key="1">
    <source>
        <dbReference type="EMBL" id="GFP33510.1"/>
    </source>
</evidence>
<protein>
    <submittedName>
        <fullName evidence="1">Uncharacterized protein</fullName>
    </submittedName>
</protein>
<gene>
    <name evidence="1" type="ORF">HKBW3S42_01846</name>
</gene>
<sequence length="26" mass="3126">MSCFNNTQSIERIVYAVLSHLNDKWR</sequence>
<dbReference type="Proteomes" id="UP000568877">
    <property type="component" value="Unassembled WGS sequence"/>
</dbReference>
<accession>A0A6V8PMZ8</accession>
<feature type="non-terminal residue" evidence="1">
    <location>
        <position position="26"/>
    </location>
</feature>
<organism evidence="1 2">
    <name type="scientific">Candidatus Hakubella thermalkaliphila</name>
    <dbReference type="NCBI Taxonomy" id="2754717"/>
    <lineage>
        <taxon>Bacteria</taxon>
        <taxon>Bacillati</taxon>
        <taxon>Actinomycetota</taxon>
        <taxon>Actinomycetota incertae sedis</taxon>
        <taxon>Candidatus Hakubellales</taxon>
        <taxon>Candidatus Hakubellaceae</taxon>
        <taxon>Candidatus Hakubella</taxon>
    </lineage>
</organism>
<dbReference type="AlphaFoldDB" id="A0A6V8PMZ8"/>
<dbReference type="EMBL" id="BLSA01000523">
    <property type="protein sequence ID" value="GFP33510.1"/>
    <property type="molecule type" value="Genomic_DNA"/>
</dbReference>
<evidence type="ECO:0000313" key="2">
    <source>
        <dbReference type="Proteomes" id="UP000568877"/>
    </source>
</evidence>